<dbReference type="InterPro" id="IPR000086">
    <property type="entry name" value="NUDIX_hydrolase_dom"/>
</dbReference>
<keyword evidence="3" id="KW-1185">Reference proteome</keyword>
<sequence>MSLGCGVGAPTKVGAGLLICCEGACLLLRRSETSGNPGTWGLPGGNADPEDAGQLLNTAMRESREELGELPPGMSVLGSVLTRQDIISRIASSNLGCVRNYLGGLRYPDYGIRALEASPGTHLLSFILCRFFRSSSSFFRAVFSVRSPGTAPDCPPEPHHGQYNQHKQLTLPRPLQLNAVKTPAS</sequence>
<evidence type="ECO:0000313" key="2">
    <source>
        <dbReference type="EMBL" id="GIL65693.1"/>
    </source>
</evidence>
<dbReference type="InterPro" id="IPR015797">
    <property type="entry name" value="NUDIX_hydrolase-like_dom_sf"/>
</dbReference>
<dbReference type="Pfam" id="PF00293">
    <property type="entry name" value="NUDIX"/>
    <property type="match status" value="1"/>
</dbReference>
<dbReference type="Proteomes" id="UP000747399">
    <property type="component" value="Unassembled WGS sequence"/>
</dbReference>
<organism evidence="2 3">
    <name type="scientific">Volvox africanus</name>
    <dbReference type="NCBI Taxonomy" id="51714"/>
    <lineage>
        <taxon>Eukaryota</taxon>
        <taxon>Viridiplantae</taxon>
        <taxon>Chlorophyta</taxon>
        <taxon>core chlorophytes</taxon>
        <taxon>Chlorophyceae</taxon>
        <taxon>CS clade</taxon>
        <taxon>Chlamydomonadales</taxon>
        <taxon>Volvocaceae</taxon>
        <taxon>Volvox</taxon>
    </lineage>
</organism>
<feature type="domain" description="Nudix hydrolase" evidence="1">
    <location>
        <begin position="10"/>
        <end position="185"/>
    </location>
</feature>
<proteinExistence type="predicted"/>
<accession>A0A8J4F8K5</accession>
<dbReference type="AlphaFoldDB" id="A0A8J4F8K5"/>
<protein>
    <recommendedName>
        <fullName evidence="1">Nudix hydrolase domain-containing protein</fullName>
    </recommendedName>
</protein>
<name>A0A8J4F8K5_9CHLO</name>
<comment type="caution">
    <text evidence="2">The sequence shown here is derived from an EMBL/GenBank/DDBJ whole genome shotgun (WGS) entry which is preliminary data.</text>
</comment>
<dbReference type="PROSITE" id="PS51462">
    <property type="entry name" value="NUDIX"/>
    <property type="match status" value="1"/>
</dbReference>
<dbReference type="Gene3D" id="3.90.79.10">
    <property type="entry name" value="Nucleoside Triphosphate Pyrophosphohydrolase"/>
    <property type="match status" value="1"/>
</dbReference>
<evidence type="ECO:0000259" key="1">
    <source>
        <dbReference type="PROSITE" id="PS51462"/>
    </source>
</evidence>
<dbReference type="SUPFAM" id="SSF55811">
    <property type="entry name" value="Nudix"/>
    <property type="match status" value="1"/>
</dbReference>
<evidence type="ECO:0000313" key="3">
    <source>
        <dbReference type="Proteomes" id="UP000747399"/>
    </source>
</evidence>
<reference evidence="2" key="1">
    <citation type="journal article" date="2021" name="Proc. Natl. Acad. Sci. U.S.A.">
        <title>Three genomes in the algal genus Volvox reveal the fate of a haploid sex-determining region after a transition to homothallism.</title>
        <authorList>
            <person name="Yamamoto K."/>
            <person name="Hamaji T."/>
            <person name="Kawai-Toyooka H."/>
            <person name="Matsuzaki R."/>
            <person name="Takahashi F."/>
            <person name="Nishimura Y."/>
            <person name="Kawachi M."/>
            <person name="Noguchi H."/>
            <person name="Minakuchi Y."/>
            <person name="Umen J.G."/>
            <person name="Toyoda A."/>
            <person name="Nozaki H."/>
        </authorList>
    </citation>
    <scope>NUCLEOTIDE SEQUENCE</scope>
    <source>
        <strain evidence="2">NIES-3780</strain>
    </source>
</reference>
<gene>
    <name evidence="2" type="ORF">Vafri_19373</name>
</gene>
<dbReference type="EMBL" id="BNCO01000077">
    <property type="protein sequence ID" value="GIL65693.1"/>
    <property type="molecule type" value="Genomic_DNA"/>
</dbReference>